<feature type="domain" description="NADP-dependent oxidoreductase" evidence="2">
    <location>
        <begin position="18"/>
        <end position="312"/>
    </location>
</feature>
<dbReference type="PRINTS" id="PR00069">
    <property type="entry name" value="ALDKETRDTASE"/>
</dbReference>
<dbReference type="InterPro" id="IPR050523">
    <property type="entry name" value="AKR_Detox_Biosynth"/>
</dbReference>
<dbReference type="SUPFAM" id="SSF51430">
    <property type="entry name" value="NAD(P)-linked oxidoreductase"/>
    <property type="match status" value="1"/>
</dbReference>
<protein>
    <submittedName>
        <fullName evidence="3">Aryl-alcohol dehydrogenase-like predicted oxidoreductase</fullName>
    </submittedName>
</protein>
<dbReference type="InterPro" id="IPR023210">
    <property type="entry name" value="NADP_OxRdtase_dom"/>
</dbReference>
<dbReference type="PANTHER" id="PTHR43364:SF6">
    <property type="entry name" value="OXIDOREDUCTASE-RELATED"/>
    <property type="match status" value="1"/>
</dbReference>
<dbReference type="GO" id="GO:0005829">
    <property type="term" value="C:cytosol"/>
    <property type="evidence" value="ECO:0007669"/>
    <property type="project" value="TreeGrafter"/>
</dbReference>
<dbReference type="Proteomes" id="UP000538196">
    <property type="component" value="Unassembled WGS sequence"/>
</dbReference>
<dbReference type="GO" id="GO:0016491">
    <property type="term" value="F:oxidoreductase activity"/>
    <property type="evidence" value="ECO:0007669"/>
    <property type="project" value="UniProtKB-KW"/>
</dbReference>
<dbReference type="AlphaFoldDB" id="A0A7W4YJL5"/>
<proteinExistence type="predicted"/>
<dbReference type="PROSITE" id="PS00062">
    <property type="entry name" value="ALDOKETO_REDUCTASE_2"/>
    <property type="match status" value="1"/>
</dbReference>
<evidence type="ECO:0000256" key="1">
    <source>
        <dbReference type="ARBA" id="ARBA00023002"/>
    </source>
</evidence>
<comment type="caution">
    <text evidence="3">The sequence shown here is derived from an EMBL/GenBank/DDBJ whole genome shotgun (WGS) entry which is preliminary data.</text>
</comment>
<name>A0A7W4YJL5_LEIAQ</name>
<dbReference type="InterPro" id="IPR020471">
    <property type="entry name" value="AKR"/>
</dbReference>
<dbReference type="CDD" id="cd19081">
    <property type="entry name" value="AKR_AKR9C1"/>
    <property type="match status" value="1"/>
</dbReference>
<reference evidence="3 4" key="1">
    <citation type="submission" date="2020-08" db="EMBL/GenBank/DDBJ databases">
        <title>Sequencing the genomes of 1000 actinobacteria strains.</title>
        <authorList>
            <person name="Klenk H.-P."/>
        </authorList>
    </citation>
    <scope>NUCLEOTIDE SEQUENCE [LARGE SCALE GENOMIC DNA]</scope>
    <source>
        <strain evidence="3 4">DSM 20146</strain>
    </source>
</reference>
<accession>A0A7W4YJL5</accession>
<dbReference type="EMBL" id="JACHVP010000003">
    <property type="protein sequence ID" value="MBB2968226.1"/>
    <property type="molecule type" value="Genomic_DNA"/>
</dbReference>
<gene>
    <name evidence="3" type="ORF">FHX33_002996</name>
</gene>
<dbReference type="Pfam" id="PF00248">
    <property type="entry name" value="Aldo_ket_red"/>
    <property type="match status" value="1"/>
</dbReference>
<keyword evidence="1" id="KW-0560">Oxidoreductase</keyword>
<evidence type="ECO:0000313" key="4">
    <source>
        <dbReference type="Proteomes" id="UP000538196"/>
    </source>
</evidence>
<dbReference type="InterPro" id="IPR018170">
    <property type="entry name" value="Aldo/ket_reductase_CS"/>
</dbReference>
<organism evidence="3 4">
    <name type="scientific">Leifsonia aquatica</name>
    <name type="common">Corynebacterium aquaticum</name>
    <dbReference type="NCBI Taxonomy" id="144185"/>
    <lineage>
        <taxon>Bacteria</taxon>
        <taxon>Bacillati</taxon>
        <taxon>Actinomycetota</taxon>
        <taxon>Actinomycetes</taxon>
        <taxon>Micrococcales</taxon>
        <taxon>Microbacteriaceae</taxon>
        <taxon>Leifsonia</taxon>
    </lineage>
</organism>
<dbReference type="InterPro" id="IPR036812">
    <property type="entry name" value="NAD(P)_OxRdtase_dom_sf"/>
</dbReference>
<evidence type="ECO:0000313" key="3">
    <source>
        <dbReference type="EMBL" id="MBB2968226.1"/>
    </source>
</evidence>
<dbReference type="PANTHER" id="PTHR43364">
    <property type="entry name" value="NADH-SPECIFIC METHYLGLYOXAL REDUCTASE-RELATED"/>
    <property type="match status" value="1"/>
</dbReference>
<dbReference type="FunFam" id="3.20.20.100:FF:000004">
    <property type="entry name" value="Oxidoreductase, aldo/keto reductase"/>
    <property type="match status" value="1"/>
</dbReference>
<evidence type="ECO:0000259" key="2">
    <source>
        <dbReference type="Pfam" id="PF00248"/>
    </source>
</evidence>
<dbReference type="RefSeq" id="WP_183428672.1">
    <property type="nucleotide sequence ID" value="NZ_JACHVP010000003.1"/>
</dbReference>
<dbReference type="Gene3D" id="3.20.20.100">
    <property type="entry name" value="NADP-dependent oxidoreductase domain"/>
    <property type="match status" value="1"/>
</dbReference>
<keyword evidence="4" id="KW-1185">Reference proteome</keyword>
<sequence length="318" mass="34138">MTAPRRTIGSSDLEVFPLSLGGNVFGWTADRDTSFDVLDAYTAAGGNFVDTADGYSAWVPGNTGGDSERILGQWFDARGNREDVVLATKVSQHPDFKGLAADNVRRAADASLERLGSEYIDLYYAHFDDETVPLEETVAALSGLVDAGKVRYIGISNYSPERIEEWFRITEAEGLHRAVALQPHYNLVERSYEQKYRPIAERENLGVFPYFALAAGFLTGKYRDGVTVDSARAAGAAKYLDETGRSVLAALDEVAAAHDASVASVSLAWLAAQPTVTAPIASARTLDQLPDLLASVSLELTPAELDALDGASEAARAA</sequence>